<organism evidence="2 3">
    <name type="scientific">Melanomma pulvis-pyrius CBS 109.77</name>
    <dbReference type="NCBI Taxonomy" id="1314802"/>
    <lineage>
        <taxon>Eukaryota</taxon>
        <taxon>Fungi</taxon>
        <taxon>Dikarya</taxon>
        <taxon>Ascomycota</taxon>
        <taxon>Pezizomycotina</taxon>
        <taxon>Dothideomycetes</taxon>
        <taxon>Pleosporomycetidae</taxon>
        <taxon>Pleosporales</taxon>
        <taxon>Melanommataceae</taxon>
        <taxon>Melanomma</taxon>
    </lineage>
</organism>
<dbReference type="PANTHER" id="PTHR43798:SF5">
    <property type="entry name" value="MONOACYLGLYCEROL LIPASE ABHD6"/>
    <property type="match status" value="1"/>
</dbReference>
<dbReference type="PANTHER" id="PTHR43798">
    <property type="entry name" value="MONOACYLGLYCEROL LIPASE"/>
    <property type="match status" value="1"/>
</dbReference>
<evidence type="ECO:0000313" key="2">
    <source>
        <dbReference type="EMBL" id="KAF2801071.1"/>
    </source>
</evidence>
<dbReference type="GO" id="GO:0047372">
    <property type="term" value="F:monoacylglycerol lipase activity"/>
    <property type="evidence" value="ECO:0007669"/>
    <property type="project" value="TreeGrafter"/>
</dbReference>
<protein>
    <submittedName>
        <fullName evidence="2">Alpha/beta-hydrolase</fullName>
    </submittedName>
</protein>
<dbReference type="Proteomes" id="UP000799757">
    <property type="component" value="Unassembled WGS sequence"/>
</dbReference>
<feature type="domain" description="AB hydrolase-1" evidence="1">
    <location>
        <begin position="38"/>
        <end position="280"/>
    </location>
</feature>
<name>A0A6A6XWZ8_9PLEO</name>
<dbReference type="InterPro" id="IPR000073">
    <property type="entry name" value="AB_hydrolase_1"/>
</dbReference>
<dbReference type="AlphaFoldDB" id="A0A6A6XWZ8"/>
<proteinExistence type="predicted"/>
<reference evidence="2" key="1">
    <citation type="journal article" date="2020" name="Stud. Mycol.">
        <title>101 Dothideomycetes genomes: a test case for predicting lifestyles and emergence of pathogens.</title>
        <authorList>
            <person name="Haridas S."/>
            <person name="Albert R."/>
            <person name="Binder M."/>
            <person name="Bloem J."/>
            <person name="Labutti K."/>
            <person name="Salamov A."/>
            <person name="Andreopoulos B."/>
            <person name="Baker S."/>
            <person name="Barry K."/>
            <person name="Bills G."/>
            <person name="Bluhm B."/>
            <person name="Cannon C."/>
            <person name="Castanera R."/>
            <person name="Culley D."/>
            <person name="Daum C."/>
            <person name="Ezra D."/>
            <person name="Gonzalez J."/>
            <person name="Henrissat B."/>
            <person name="Kuo A."/>
            <person name="Liang C."/>
            <person name="Lipzen A."/>
            <person name="Lutzoni F."/>
            <person name="Magnuson J."/>
            <person name="Mondo S."/>
            <person name="Nolan M."/>
            <person name="Ohm R."/>
            <person name="Pangilinan J."/>
            <person name="Park H.-J."/>
            <person name="Ramirez L."/>
            <person name="Alfaro M."/>
            <person name="Sun H."/>
            <person name="Tritt A."/>
            <person name="Yoshinaga Y."/>
            <person name="Zwiers L.-H."/>
            <person name="Turgeon B."/>
            <person name="Goodwin S."/>
            <person name="Spatafora J."/>
            <person name="Crous P."/>
            <person name="Grigoriev I."/>
        </authorList>
    </citation>
    <scope>NUCLEOTIDE SEQUENCE</scope>
    <source>
        <strain evidence="2">CBS 109.77</strain>
    </source>
</reference>
<dbReference type="Gene3D" id="3.40.50.1820">
    <property type="entry name" value="alpha/beta hydrolase"/>
    <property type="match status" value="1"/>
</dbReference>
<sequence length="307" mass="33710">MAAETAKTQYIDAANGVKFAYRFLGKPSETPLVLHCHFRSNMDYWDPLLLNALAAQRRVIIFDQAGVGRSSGVAASTFQGWADNVISLIEALGIKKIDLFGFSMGGCAAQMIALTAPTLIRKLILGGTAASMPGENSNISGIVWPREDPTPEEITMLATKTDPADTEEALTFSFFPHTDFGRAAAKAYWKRVLERNVPEEPVMLRLLNEEATKNQTASYADFVTPNPRNSYDRLGELEMPVLVMNGDNDLLVMPSLSWELLVRIPNAQLIIYPKAGHGFLYQYAELVAHNVNMFLDGAGEGAQVPKL</sequence>
<evidence type="ECO:0000259" key="1">
    <source>
        <dbReference type="Pfam" id="PF00561"/>
    </source>
</evidence>
<dbReference type="InterPro" id="IPR029058">
    <property type="entry name" value="AB_hydrolase_fold"/>
</dbReference>
<dbReference type="Pfam" id="PF00561">
    <property type="entry name" value="Abhydrolase_1"/>
    <property type="match status" value="1"/>
</dbReference>
<dbReference type="SUPFAM" id="SSF53474">
    <property type="entry name" value="alpha/beta-Hydrolases"/>
    <property type="match status" value="1"/>
</dbReference>
<keyword evidence="3" id="KW-1185">Reference proteome</keyword>
<keyword evidence="2" id="KW-0378">Hydrolase</keyword>
<dbReference type="EMBL" id="MU001739">
    <property type="protein sequence ID" value="KAF2801071.1"/>
    <property type="molecule type" value="Genomic_DNA"/>
</dbReference>
<dbReference type="OrthoDB" id="8119704at2759"/>
<evidence type="ECO:0000313" key="3">
    <source>
        <dbReference type="Proteomes" id="UP000799757"/>
    </source>
</evidence>
<accession>A0A6A6XWZ8</accession>
<dbReference type="GO" id="GO:0016020">
    <property type="term" value="C:membrane"/>
    <property type="evidence" value="ECO:0007669"/>
    <property type="project" value="TreeGrafter"/>
</dbReference>
<dbReference type="InterPro" id="IPR050266">
    <property type="entry name" value="AB_hydrolase_sf"/>
</dbReference>
<dbReference type="GO" id="GO:0046464">
    <property type="term" value="P:acylglycerol catabolic process"/>
    <property type="evidence" value="ECO:0007669"/>
    <property type="project" value="TreeGrafter"/>
</dbReference>
<gene>
    <name evidence="2" type="ORF">K505DRAFT_227329</name>
</gene>